<feature type="transmembrane region" description="Helical" evidence="2">
    <location>
        <begin position="139"/>
        <end position="161"/>
    </location>
</feature>
<dbReference type="EMBL" id="AP011646">
    <property type="protein sequence ID" value="BAL53043.1"/>
    <property type="molecule type" value="Genomic_DNA"/>
</dbReference>
<protein>
    <submittedName>
        <fullName evidence="3">Uncharacterized protein</fullName>
    </submittedName>
</protein>
<reference evidence="3" key="1">
    <citation type="journal article" date="2005" name="Environ. Microbiol.">
        <title>Genetic and functional properties of uncultivated thermophilic crenarchaeotes from a subsurface gold mine as revealed by analysis of genome fragments.</title>
        <authorList>
            <person name="Nunoura T."/>
            <person name="Hirayama H."/>
            <person name="Takami H."/>
            <person name="Oida H."/>
            <person name="Nishi S."/>
            <person name="Shimamura S."/>
            <person name="Suzuki Y."/>
            <person name="Inagaki F."/>
            <person name="Takai K."/>
            <person name="Nealson K.H."/>
            <person name="Horikoshi K."/>
        </authorList>
    </citation>
    <scope>NUCLEOTIDE SEQUENCE</scope>
</reference>
<evidence type="ECO:0000256" key="1">
    <source>
        <dbReference type="SAM" id="MobiDB-lite"/>
    </source>
</evidence>
<accession>H5SA57</accession>
<keyword evidence="2" id="KW-1133">Transmembrane helix</keyword>
<feature type="region of interest" description="Disordered" evidence="1">
    <location>
        <begin position="176"/>
        <end position="235"/>
    </location>
</feature>
<feature type="transmembrane region" description="Helical" evidence="2">
    <location>
        <begin position="21"/>
        <end position="41"/>
    </location>
</feature>
<keyword evidence="2" id="KW-0472">Membrane</keyword>
<evidence type="ECO:0000313" key="3">
    <source>
        <dbReference type="EMBL" id="BAL53043.1"/>
    </source>
</evidence>
<dbReference type="AlphaFoldDB" id="H5SA57"/>
<keyword evidence="2" id="KW-0812">Transmembrane</keyword>
<evidence type="ECO:0000256" key="2">
    <source>
        <dbReference type="SAM" id="Phobius"/>
    </source>
</evidence>
<name>H5SA57_9CHLR</name>
<reference evidence="3" key="2">
    <citation type="journal article" date="2012" name="PLoS ONE">
        <title>A Deeply Branching Thermophilic Bacterium with an Ancient Acetyl-CoA Pathway Dominates a Subsurface Ecosystem.</title>
        <authorList>
            <person name="Takami H."/>
            <person name="Noguchi H."/>
            <person name="Takaki Y."/>
            <person name="Uchiyama I."/>
            <person name="Toyoda A."/>
            <person name="Nishi S."/>
            <person name="Chee G.-J."/>
            <person name="Arai W."/>
            <person name="Nunoura T."/>
            <person name="Itoh T."/>
            <person name="Hattori M."/>
            <person name="Takai K."/>
        </authorList>
    </citation>
    <scope>NUCLEOTIDE SEQUENCE</scope>
</reference>
<feature type="transmembrane region" description="Helical" evidence="2">
    <location>
        <begin position="61"/>
        <end position="81"/>
    </location>
</feature>
<gene>
    <name evidence="3" type="ORF">HGMM_F04B01C18</name>
</gene>
<feature type="transmembrane region" description="Helical" evidence="2">
    <location>
        <begin position="93"/>
        <end position="119"/>
    </location>
</feature>
<organism evidence="3">
    <name type="scientific">uncultured Chloroflexota bacterium</name>
    <dbReference type="NCBI Taxonomy" id="166587"/>
    <lineage>
        <taxon>Bacteria</taxon>
        <taxon>Bacillati</taxon>
        <taxon>Chloroflexota</taxon>
        <taxon>environmental samples</taxon>
    </lineage>
</organism>
<proteinExistence type="predicted"/>
<sequence length="235" mass="25459">MNRTLKINLFPLLEFSALQRGAIFGAILLVALIAFEVFNFSTTAFALHDVLGDLQFAGVRWSTILAIAFCGIDFAGIARIFTPEQGRDEPVEVWYLFGAWLLAAAFNAALTWWGVSIAILNHSSSGTLLVGQATMQRVIPVMVAIMVWLVRVLIIGTFAVAGERLFTLAQKEVNTRTGEQPRPAVRPSVPAQPVPRPVTPAPKPTPTSMPVGSPIAARGEPTYHPISAGAMERRP</sequence>
<feature type="compositionally biased region" description="Pro residues" evidence="1">
    <location>
        <begin position="190"/>
        <end position="207"/>
    </location>
</feature>